<proteinExistence type="predicted"/>
<name>A0AAJ5YSC7_9BASI</name>
<feature type="compositionally biased region" description="Polar residues" evidence="1">
    <location>
        <begin position="126"/>
        <end position="136"/>
    </location>
</feature>
<keyword evidence="3" id="KW-1185">Reference proteome</keyword>
<feature type="compositionally biased region" description="Polar residues" evidence="1">
    <location>
        <begin position="12"/>
        <end position="32"/>
    </location>
</feature>
<feature type="compositionally biased region" description="Polar residues" evidence="1">
    <location>
        <begin position="181"/>
        <end position="220"/>
    </location>
</feature>
<dbReference type="GO" id="GO:0016071">
    <property type="term" value="P:mRNA metabolic process"/>
    <property type="evidence" value="ECO:0007669"/>
    <property type="project" value="UniProtKB-ARBA"/>
</dbReference>
<dbReference type="Pfam" id="PF15365">
    <property type="entry name" value="PNRC"/>
    <property type="match status" value="1"/>
</dbReference>
<evidence type="ECO:0000256" key="1">
    <source>
        <dbReference type="SAM" id="MobiDB-lite"/>
    </source>
</evidence>
<sequence>MNSYAGEAGVSNEATSSALTWQQQLMNDSSSSRKTRKEPHIREKREAKPRKPKSDKSGSVDALKNQTWQQELFHQAQPRKSAYDFAVDARDRETFGEGSLRSKNAANTQETRKKKGKTRVLIKTPKTPNQDVTTTMAYAGPTFHNSPHAASLPAPTFQGKSKLGSANEKDSNSDLSDSDTGENSVTPLPTNSKAVLENSSETAPATQKPANSSQTGQRHGSASHVRQPMELLQQAFANHAQSSNSSLLYTEEAGAAALVSTGTEYHGEDSERIRWNLAGRDAVRRMCFANAGPLLYECNSTFQLFPESGQQQVSGSNRIPIYNRAAHAVRDVD</sequence>
<feature type="region of interest" description="Disordered" evidence="1">
    <location>
        <begin position="1"/>
        <end position="80"/>
    </location>
</feature>
<dbReference type="EMBL" id="CP119944">
    <property type="protein sequence ID" value="WFC98852.1"/>
    <property type="molecule type" value="Genomic_DNA"/>
</dbReference>
<dbReference type="AlphaFoldDB" id="A0AAJ5YSC7"/>
<gene>
    <name evidence="2" type="ORF">MYAM1_001585</name>
</gene>
<reference evidence="2 3" key="1">
    <citation type="submission" date="2023-03" db="EMBL/GenBank/DDBJ databases">
        <title>Mating type loci evolution in Malassezia.</title>
        <authorList>
            <person name="Coelho M.A."/>
        </authorList>
    </citation>
    <scope>NUCLEOTIDE SEQUENCE [LARGE SCALE GENOMIC DNA]</scope>
    <source>
        <strain evidence="2 3">CBS 9725</strain>
    </source>
</reference>
<evidence type="ECO:0000313" key="2">
    <source>
        <dbReference type="EMBL" id="WFC98852.1"/>
    </source>
</evidence>
<dbReference type="InterPro" id="IPR028322">
    <property type="entry name" value="PNRC-like_rgn"/>
</dbReference>
<organism evidence="2 3">
    <name type="scientific">Malassezia yamatoensis</name>
    <dbReference type="NCBI Taxonomy" id="253288"/>
    <lineage>
        <taxon>Eukaryota</taxon>
        <taxon>Fungi</taxon>
        <taxon>Dikarya</taxon>
        <taxon>Basidiomycota</taxon>
        <taxon>Ustilaginomycotina</taxon>
        <taxon>Malasseziomycetes</taxon>
        <taxon>Malasseziales</taxon>
        <taxon>Malasseziaceae</taxon>
        <taxon>Malassezia</taxon>
    </lineage>
</organism>
<dbReference type="Proteomes" id="UP001219567">
    <property type="component" value="Chromosome 2"/>
</dbReference>
<protein>
    <submittedName>
        <fullName evidence="2">Uncharacterized protein</fullName>
    </submittedName>
</protein>
<evidence type="ECO:0000313" key="3">
    <source>
        <dbReference type="Proteomes" id="UP001219567"/>
    </source>
</evidence>
<accession>A0AAJ5YSC7</accession>
<feature type="region of interest" description="Disordered" evidence="1">
    <location>
        <begin position="93"/>
        <end position="225"/>
    </location>
</feature>